<gene>
    <name evidence="3" type="ORF">QQS21_000571</name>
</gene>
<name>A0AAJ0CYQ2_9HYPO</name>
<comment type="caution">
    <text evidence="3">The sequence shown here is derived from an EMBL/GenBank/DDBJ whole genome shotgun (WGS) entry which is preliminary data.</text>
</comment>
<sequence length="146" mass="15335">MVTQTVVQPAFSRPAQTITTVVTLGPSPTGGADSGDHGSKGLTNLQLGAIIGSIAILVVIGITTGICMSGGKKKPAEPVHEYYTTISPSSSSSSSSRHSKKHRSKKHPRRPPPVAERIPGGPKYPTYRAIPIPNPREPPPVARTKV</sequence>
<evidence type="ECO:0000313" key="3">
    <source>
        <dbReference type="EMBL" id="KAK2616528.1"/>
    </source>
</evidence>
<accession>A0AAJ0CYQ2</accession>
<keyword evidence="2" id="KW-1133">Transmembrane helix</keyword>
<dbReference type="AlphaFoldDB" id="A0AAJ0CYQ2"/>
<dbReference type="Proteomes" id="UP001251528">
    <property type="component" value="Unassembled WGS sequence"/>
</dbReference>
<evidence type="ECO:0000256" key="2">
    <source>
        <dbReference type="SAM" id="Phobius"/>
    </source>
</evidence>
<keyword evidence="2" id="KW-0472">Membrane</keyword>
<protein>
    <submittedName>
        <fullName evidence="3">Uncharacterized protein</fullName>
    </submittedName>
</protein>
<feature type="region of interest" description="Disordered" evidence="1">
    <location>
        <begin position="82"/>
        <end position="146"/>
    </location>
</feature>
<keyword evidence="4" id="KW-1185">Reference proteome</keyword>
<evidence type="ECO:0000313" key="4">
    <source>
        <dbReference type="Proteomes" id="UP001251528"/>
    </source>
</evidence>
<proteinExistence type="predicted"/>
<dbReference type="EMBL" id="JASWJB010000005">
    <property type="protein sequence ID" value="KAK2616528.1"/>
    <property type="molecule type" value="Genomic_DNA"/>
</dbReference>
<feature type="compositionally biased region" description="Pro residues" evidence="1">
    <location>
        <begin position="132"/>
        <end position="146"/>
    </location>
</feature>
<feature type="transmembrane region" description="Helical" evidence="2">
    <location>
        <begin position="47"/>
        <end position="68"/>
    </location>
</feature>
<keyword evidence="2" id="KW-0812">Transmembrane</keyword>
<feature type="compositionally biased region" description="Low complexity" evidence="1">
    <location>
        <begin position="87"/>
        <end position="96"/>
    </location>
</feature>
<organism evidence="3 4">
    <name type="scientific">Conoideocrella luteorostrata</name>
    <dbReference type="NCBI Taxonomy" id="1105319"/>
    <lineage>
        <taxon>Eukaryota</taxon>
        <taxon>Fungi</taxon>
        <taxon>Dikarya</taxon>
        <taxon>Ascomycota</taxon>
        <taxon>Pezizomycotina</taxon>
        <taxon>Sordariomycetes</taxon>
        <taxon>Hypocreomycetidae</taxon>
        <taxon>Hypocreales</taxon>
        <taxon>Clavicipitaceae</taxon>
        <taxon>Conoideocrella</taxon>
    </lineage>
</organism>
<evidence type="ECO:0000256" key="1">
    <source>
        <dbReference type="SAM" id="MobiDB-lite"/>
    </source>
</evidence>
<reference evidence="3" key="1">
    <citation type="submission" date="2023-06" db="EMBL/GenBank/DDBJ databases">
        <title>Conoideocrella luteorostrata (Hypocreales: Clavicipitaceae), a potential biocontrol fungus for elongate hemlock scale in United States Christmas tree production areas.</title>
        <authorList>
            <person name="Barrett H."/>
            <person name="Lovett B."/>
            <person name="Macias A.M."/>
            <person name="Stajich J.E."/>
            <person name="Kasson M.T."/>
        </authorList>
    </citation>
    <scope>NUCLEOTIDE SEQUENCE</scope>
    <source>
        <strain evidence="3">ARSEF 14590</strain>
    </source>
</reference>
<feature type="compositionally biased region" description="Basic residues" evidence="1">
    <location>
        <begin position="97"/>
        <end position="110"/>
    </location>
</feature>